<evidence type="ECO:0000313" key="9">
    <source>
        <dbReference type="Proteomes" id="UP000192761"/>
    </source>
</evidence>
<keyword evidence="9" id="KW-1185">Reference proteome</keyword>
<evidence type="ECO:0000256" key="1">
    <source>
        <dbReference type="ARBA" id="ARBA00001974"/>
    </source>
</evidence>
<keyword evidence="4" id="KW-0274">FAD</keyword>
<evidence type="ECO:0000313" key="8">
    <source>
        <dbReference type="EMBL" id="SMC21188.1"/>
    </source>
</evidence>
<keyword evidence="3 6" id="KW-0285">Flavoprotein</keyword>
<dbReference type="InterPro" id="IPR038299">
    <property type="entry name" value="DAO_C_sf"/>
</dbReference>
<evidence type="ECO:0000256" key="3">
    <source>
        <dbReference type="ARBA" id="ARBA00022630"/>
    </source>
</evidence>
<dbReference type="GO" id="GO:0046168">
    <property type="term" value="P:glycerol-3-phosphate catabolic process"/>
    <property type="evidence" value="ECO:0007669"/>
    <property type="project" value="TreeGrafter"/>
</dbReference>
<dbReference type="Gene3D" id="3.50.50.60">
    <property type="entry name" value="FAD/NAD(P)-binding domain"/>
    <property type="match status" value="1"/>
</dbReference>
<dbReference type="SUPFAM" id="SSF51905">
    <property type="entry name" value="FAD/NAD(P)-binding domain"/>
    <property type="match status" value="1"/>
</dbReference>
<organism evidence="8 9">
    <name type="scientific">Andreprevotia lacus DSM 23236</name>
    <dbReference type="NCBI Taxonomy" id="1121001"/>
    <lineage>
        <taxon>Bacteria</taxon>
        <taxon>Pseudomonadati</taxon>
        <taxon>Pseudomonadota</taxon>
        <taxon>Betaproteobacteria</taxon>
        <taxon>Neisseriales</taxon>
        <taxon>Chitinibacteraceae</taxon>
        <taxon>Andreprevotia</taxon>
    </lineage>
</organism>
<comment type="catalytic activity">
    <reaction evidence="6">
        <text>a quinone + sn-glycerol 3-phosphate = dihydroxyacetone phosphate + a quinol</text>
        <dbReference type="Rhea" id="RHEA:18977"/>
        <dbReference type="ChEBI" id="CHEBI:24646"/>
        <dbReference type="ChEBI" id="CHEBI:57597"/>
        <dbReference type="ChEBI" id="CHEBI:57642"/>
        <dbReference type="ChEBI" id="CHEBI:132124"/>
        <dbReference type="EC" id="1.1.5.3"/>
    </reaction>
</comment>
<accession>A0A1W1XBX3</accession>
<dbReference type="Gene3D" id="1.10.8.870">
    <property type="entry name" value="Alpha-glycerophosphate oxidase, cap domain"/>
    <property type="match status" value="1"/>
</dbReference>
<evidence type="ECO:0000259" key="7">
    <source>
        <dbReference type="Pfam" id="PF01266"/>
    </source>
</evidence>
<dbReference type="PRINTS" id="PR01001">
    <property type="entry name" value="FADG3PDH"/>
</dbReference>
<dbReference type="OrthoDB" id="9766796at2"/>
<evidence type="ECO:0000256" key="5">
    <source>
        <dbReference type="ARBA" id="ARBA00023002"/>
    </source>
</evidence>
<proteinExistence type="inferred from homology"/>
<evidence type="ECO:0000256" key="6">
    <source>
        <dbReference type="RuleBase" id="RU361217"/>
    </source>
</evidence>
<feature type="domain" description="FAD dependent oxidoreductase" evidence="7">
    <location>
        <begin position="5"/>
        <end position="328"/>
    </location>
</feature>
<dbReference type="NCBIfam" id="NF009906">
    <property type="entry name" value="PRK13369.1"/>
    <property type="match status" value="1"/>
</dbReference>
<dbReference type="GO" id="GO:0009331">
    <property type="term" value="C:glycerol-3-phosphate dehydrogenase (FAD) complex"/>
    <property type="evidence" value="ECO:0007669"/>
    <property type="project" value="UniProtKB-UniRule"/>
</dbReference>
<dbReference type="RefSeq" id="WP_084089790.1">
    <property type="nucleotide sequence ID" value="NZ_FWXD01000005.1"/>
</dbReference>
<dbReference type="AlphaFoldDB" id="A0A1W1XBX3"/>
<dbReference type="PANTHER" id="PTHR11985">
    <property type="entry name" value="GLYCEROL-3-PHOSPHATE DEHYDROGENASE"/>
    <property type="match status" value="1"/>
</dbReference>
<dbReference type="Gene3D" id="6.10.250.1890">
    <property type="match status" value="1"/>
</dbReference>
<dbReference type="EC" id="1.1.5.3" evidence="6"/>
<dbReference type="InterPro" id="IPR006076">
    <property type="entry name" value="FAD-dep_OxRdtase"/>
</dbReference>
<dbReference type="InterPro" id="IPR036188">
    <property type="entry name" value="FAD/NAD-bd_sf"/>
</dbReference>
<dbReference type="EMBL" id="FWXD01000005">
    <property type="protein sequence ID" value="SMC21188.1"/>
    <property type="molecule type" value="Genomic_DNA"/>
</dbReference>
<dbReference type="PANTHER" id="PTHR11985:SF15">
    <property type="entry name" value="GLYCEROL-3-PHOSPHATE DEHYDROGENASE, MITOCHONDRIAL"/>
    <property type="match status" value="1"/>
</dbReference>
<reference evidence="8 9" key="1">
    <citation type="submission" date="2017-04" db="EMBL/GenBank/DDBJ databases">
        <authorList>
            <person name="Afonso C.L."/>
            <person name="Miller P.J."/>
            <person name="Scott M.A."/>
            <person name="Spackman E."/>
            <person name="Goraichik I."/>
            <person name="Dimitrov K.M."/>
            <person name="Suarez D.L."/>
            <person name="Swayne D.E."/>
        </authorList>
    </citation>
    <scope>NUCLEOTIDE SEQUENCE [LARGE SCALE GENOMIC DNA]</scope>
    <source>
        <strain evidence="8 9">DSM 23236</strain>
    </source>
</reference>
<evidence type="ECO:0000256" key="2">
    <source>
        <dbReference type="ARBA" id="ARBA00007330"/>
    </source>
</evidence>
<protein>
    <recommendedName>
        <fullName evidence="6">Glycerol-3-phosphate dehydrogenase</fullName>
        <ecNumber evidence="6">1.1.5.3</ecNumber>
    </recommendedName>
</protein>
<dbReference type="GO" id="GO:0004368">
    <property type="term" value="F:glycerol-3-phosphate dehydrogenase (quinone) activity"/>
    <property type="evidence" value="ECO:0007669"/>
    <property type="project" value="UniProtKB-EC"/>
</dbReference>
<gene>
    <name evidence="8" type="ORF">SAMN02745857_01150</name>
</gene>
<dbReference type="Gene3D" id="3.30.9.10">
    <property type="entry name" value="D-Amino Acid Oxidase, subunit A, domain 2"/>
    <property type="match status" value="1"/>
</dbReference>
<dbReference type="PROSITE" id="PS00977">
    <property type="entry name" value="FAD_G3PDH_1"/>
    <property type="match status" value="1"/>
</dbReference>
<dbReference type="NCBIfam" id="NF008899">
    <property type="entry name" value="PRK12266.1"/>
    <property type="match status" value="1"/>
</dbReference>
<name>A0A1W1XBX3_9NEIS</name>
<dbReference type="Pfam" id="PF01266">
    <property type="entry name" value="DAO"/>
    <property type="match status" value="1"/>
</dbReference>
<comment type="similarity">
    <text evidence="2 6">Belongs to the FAD-dependent glycerol-3-phosphate dehydrogenase family.</text>
</comment>
<dbReference type="STRING" id="1121001.SAMN02745857_01150"/>
<comment type="cofactor">
    <cofactor evidence="1 6">
        <name>FAD</name>
        <dbReference type="ChEBI" id="CHEBI:57692"/>
    </cofactor>
</comment>
<evidence type="ECO:0000256" key="4">
    <source>
        <dbReference type="ARBA" id="ARBA00022827"/>
    </source>
</evidence>
<sequence>MERVDLLIVGGGINGAGIARDAAGRGLSVLLCEQHDLAAHTSGASSKLIHGGLRYLEHGEFALVAKALAERSVLLRLAPHLIRPQRFVLLPQPGLRPAWQIRLGLFAYDYLGTLAGVGGHGAFAASHAIDLHRHPAGAVLGHPAGSAYEYGDATVDDARLVIANAVDAASRGAEILPRTRCVAAQRHGDHWQVRLQREGDASQLVSARALVNAAGPWAACLLGQIGQPAAPLRLVRGSHIVVPRLYEHDRAYVLQQPDRRIVFVIPWQRDYTLIGTTESDFTGDPASVAADDAEVDYLCAAVNAQFRQSITPADVVWRYSGVRPLLGGAGEATALSRDYRLQLDTAAAPLLNVWGGKLTTYRKLAEQAVNQLAPLLGCSKPAWTAHGDALPGGELGDPAHWLAEFCIAYPWLPDEVAARWVYSYGAWARCLIGDAASLADLGEHFGAGLHAREVDYLRRCEWATTVDDILWRRSKLGLTMPADGIARLQRYLARPQGSTLGHAVHHCD</sequence>
<dbReference type="PROSITE" id="PS00978">
    <property type="entry name" value="FAD_G3PDH_2"/>
    <property type="match status" value="1"/>
</dbReference>
<keyword evidence="5 6" id="KW-0560">Oxidoreductase</keyword>
<dbReference type="InterPro" id="IPR000447">
    <property type="entry name" value="G3P_DH_FAD-dep"/>
</dbReference>
<dbReference type="Proteomes" id="UP000192761">
    <property type="component" value="Unassembled WGS sequence"/>
</dbReference>